<reference evidence="3 4" key="1">
    <citation type="submission" date="2016-10" db="EMBL/GenBank/DDBJ databases">
        <authorList>
            <person name="de Groot N.N."/>
        </authorList>
    </citation>
    <scope>NUCLEOTIDE SEQUENCE [LARGE SCALE GENOMIC DNA]</scope>
    <source>
        <strain evidence="3 4">CGMCC 1.6291</strain>
    </source>
</reference>
<dbReference type="AlphaFoldDB" id="A0A1H8VV70"/>
<proteinExistence type="predicted"/>
<feature type="domain" description="Glutamine amidotransferase type-2" evidence="2">
    <location>
        <begin position="2"/>
        <end position="252"/>
    </location>
</feature>
<dbReference type="InterPro" id="IPR052373">
    <property type="entry name" value="Gamma-glu_amide_hydrolase"/>
</dbReference>
<dbReference type="InterPro" id="IPR029055">
    <property type="entry name" value="Ntn_hydrolases_N"/>
</dbReference>
<dbReference type="PANTHER" id="PTHR43187:SF1">
    <property type="entry name" value="GLUTAMINE AMIDOTRANSFERASE DUG3-RELATED"/>
    <property type="match status" value="1"/>
</dbReference>
<evidence type="ECO:0000259" key="2">
    <source>
        <dbReference type="PROSITE" id="PS51278"/>
    </source>
</evidence>
<keyword evidence="4" id="KW-1185">Reference proteome</keyword>
<dbReference type="InterPro" id="IPR017932">
    <property type="entry name" value="GATase_2_dom"/>
</dbReference>
<dbReference type="GO" id="GO:0016740">
    <property type="term" value="F:transferase activity"/>
    <property type="evidence" value="ECO:0007669"/>
    <property type="project" value="UniProtKB-KW"/>
</dbReference>
<dbReference type="Proteomes" id="UP000199657">
    <property type="component" value="Unassembled WGS sequence"/>
</dbReference>
<evidence type="ECO:0000313" key="4">
    <source>
        <dbReference type="Proteomes" id="UP000199657"/>
    </source>
</evidence>
<keyword evidence="1 3" id="KW-0315">Glutamine amidotransferase</keyword>
<accession>A0A1H8VV70</accession>
<dbReference type="PROSITE" id="PS51278">
    <property type="entry name" value="GATASE_TYPE_2"/>
    <property type="match status" value="1"/>
</dbReference>
<organism evidence="3 4">
    <name type="scientific">Aquisalimonas asiatica</name>
    <dbReference type="NCBI Taxonomy" id="406100"/>
    <lineage>
        <taxon>Bacteria</taxon>
        <taxon>Pseudomonadati</taxon>
        <taxon>Pseudomonadota</taxon>
        <taxon>Gammaproteobacteria</taxon>
        <taxon>Chromatiales</taxon>
        <taxon>Ectothiorhodospiraceae</taxon>
        <taxon>Aquisalimonas</taxon>
    </lineage>
</organism>
<sequence>MCRMAAYTGPALPLQAFLLDPPHSLVVQAHAPRETLSATVNADGIGFGWYDGRGEPAVYRSPLPAWADPNLDALGRTLERPLWIANVRSATDPLSHSHANTQPFHGDGLLFLHNGFIDGFARDIRPLLRARLSPEMEAGIHGTTDSEYLFALLREHLRTSNNDLPAAIRATLGQLRDWLSATGRAALLNLIIARGACLTVVRHAHGLDCPSLYTHTEHPGFPGGQLAVSEPLDGDARWHAVPPHHLVILEPGSHAQTTAL</sequence>
<evidence type="ECO:0000256" key="1">
    <source>
        <dbReference type="ARBA" id="ARBA00022962"/>
    </source>
</evidence>
<dbReference type="SUPFAM" id="SSF56235">
    <property type="entry name" value="N-terminal nucleophile aminohydrolases (Ntn hydrolases)"/>
    <property type="match status" value="1"/>
</dbReference>
<keyword evidence="3" id="KW-0808">Transferase</keyword>
<evidence type="ECO:0000313" key="3">
    <source>
        <dbReference type="EMBL" id="SEP19127.1"/>
    </source>
</evidence>
<dbReference type="InterPro" id="IPR026869">
    <property type="entry name" value="EgtC-like"/>
</dbReference>
<dbReference type="STRING" id="406100.SAMN04488052_11612"/>
<dbReference type="OrthoDB" id="9804310at2"/>
<name>A0A1H8VV70_9GAMM</name>
<dbReference type="Pfam" id="PF13230">
    <property type="entry name" value="GATase_4"/>
    <property type="match status" value="1"/>
</dbReference>
<protein>
    <submittedName>
        <fullName evidence="3">Glutamine amidotransferase</fullName>
    </submittedName>
</protein>
<dbReference type="PANTHER" id="PTHR43187">
    <property type="entry name" value="GLUTAMINE AMIDOTRANSFERASE DUG3-RELATED"/>
    <property type="match status" value="1"/>
</dbReference>
<gene>
    <name evidence="3" type="ORF">SAMN04488052_11612</name>
</gene>
<dbReference type="CDD" id="cd01908">
    <property type="entry name" value="YafJ"/>
    <property type="match status" value="1"/>
</dbReference>
<dbReference type="Gene3D" id="3.60.20.10">
    <property type="entry name" value="Glutamine Phosphoribosylpyrophosphate, subunit 1, domain 1"/>
    <property type="match status" value="1"/>
</dbReference>
<dbReference type="EMBL" id="FOEG01000016">
    <property type="protein sequence ID" value="SEP19127.1"/>
    <property type="molecule type" value="Genomic_DNA"/>
</dbReference>